<evidence type="ECO:0000313" key="8">
    <source>
        <dbReference type="EMBL" id="CAF4915204.1"/>
    </source>
</evidence>
<dbReference type="OrthoDB" id="8053018at2759"/>
<dbReference type="PANTHER" id="PTHR23098">
    <property type="entry name" value="AGAP001331-PA-RELATED"/>
    <property type="match status" value="1"/>
</dbReference>
<dbReference type="Pfam" id="PF13873">
    <property type="entry name" value="Myb_DNA-bind_5"/>
    <property type="match status" value="1"/>
</dbReference>
<dbReference type="InterPro" id="IPR028002">
    <property type="entry name" value="Myb_DNA-bind_5"/>
</dbReference>
<evidence type="ECO:0000256" key="1">
    <source>
        <dbReference type="ARBA" id="ARBA00011764"/>
    </source>
</evidence>
<feature type="domain" description="Myb/SANT-like DNA-binding" evidence="7">
    <location>
        <begin position="5"/>
        <end position="79"/>
    </location>
</feature>
<dbReference type="PANTHER" id="PTHR23098:SF16">
    <property type="entry name" value="REGULATORY PROTEIN ZESTE"/>
    <property type="match status" value="1"/>
</dbReference>
<feature type="region of interest" description="Disordered" evidence="6">
    <location>
        <begin position="154"/>
        <end position="233"/>
    </location>
</feature>
<proteinExistence type="predicted"/>
<comment type="caution">
    <text evidence="8">The sequence shown here is derived from an EMBL/GenBank/DDBJ whole genome shotgun (WGS) entry which is preliminary data.</text>
</comment>
<evidence type="ECO:0000313" key="9">
    <source>
        <dbReference type="Proteomes" id="UP000663880"/>
    </source>
</evidence>
<feature type="compositionally biased region" description="Basic and acidic residues" evidence="6">
    <location>
        <begin position="216"/>
        <end position="233"/>
    </location>
</feature>
<dbReference type="EMBL" id="CAJOBZ010000049">
    <property type="protein sequence ID" value="CAF4915204.1"/>
    <property type="molecule type" value="Genomic_DNA"/>
</dbReference>
<keyword evidence="9" id="KW-1185">Reference proteome</keyword>
<dbReference type="AlphaFoldDB" id="A0A821W155"/>
<comment type="subunit">
    <text evidence="1">Self-associates forming complexes of several hundred monomers.</text>
</comment>
<evidence type="ECO:0000256" key="5">
    <source>
        <dbReference type="ARBA" id="ARBA00025466"/>
    </source>
</evidence>
<dbReference type="Proteomes" id="UP000663880">
    <property type="component" value="Unassembled WGS sequence"/>
</dbReference>
<protein>
    <recommendedName>
        <fullName evidence="2">Regulatory protein zeste</fullName>
    </recommendedName>
</protein>
<keyword evidence="4" id="KW-0804">Transcription</keyword>
<name>A0A821W155_9NEOP</name>
<dbReference type="GO" id="GO:0005634">
    <property type="term" value="C:nucleus"/>
    <property type="evidence" value="ECO:0007669"/>
    <property type="project" value="TreeGrafter"/>
</dbReference>
<gene>
    <name evidence="8" type="ORF">PMACD_LOCUS12512</name>
</gene>
<accession>A0A821W155</accession>
<evidence type="ECO:0000256" key="3">
    <source>
        <dbReference type="ARBA" id="ARBA00023015"/>
    </source>
</evidence>
<sequence length="291" mass="33614">MSSLRTSYTQFSIMVEFMEKNGDLSKCQNSPSGRLWTMKKWQELTDMLNSQGTREARSEEKWRKVWSDFKNNTKRKLAKITHSLQGRGGRPTTSKCLTELEQRALAITGILTTIGPATESFGSAECTIEVEEKNINPTFENLILVPTTTALVTDGADWNNSESSKDKDEESILPMSTMSPLRIKTSPKSSPPDSPQPYLQQKRKMDDRDDDDEDEYLARCESSPKEETRERDRMYVELEKEKLYAELEKERIRQRDVELRQRDTALQLQAQWLELARSGLNILDKYLNDKK</sequence>
<evidence type="ECO:0000256" key="4">
    <source>
        <dbReference type="ARBA" id="ARBA00023163"/>
    </source>
</evidence>
<organism evidence="8 9">
    <name type="scientific">Pieris macdunnoughi</name>
    <dbReference type="NCBI Taxonomy" id="345717"/>
    <lineage>
        <taxon>Eukaryota</taxon>
        <taxon>Metazoa</taxon>
        <taxon>Ecdysozoa</taxon>
        <taxon>Arthropoda</taxon>
        <taxon>Hexapoda</taxon>
        <taxon>Insecta</taxon>
        <taxon>Pterygota</taxon>
        <taxon>Neoptera</taxon>
        <taxon>Endopterygota</taxon>
        <taxon>Lepidoptera</taxon>
        <taxon>Glossata</taxon>
        <taxon>Ditrysia</taxon>
        <taxon>Papilionoidea</taxon>
        <taxon>Pieridae</taxon>
        <taxon>Pierinae</taxon>
        <taxon>Pieris</taxon>
    </lineage>
</organism>
<reference evidence="8" key="1">
    <citation type="submission" date="2021-02" db="EMBL/GenBank/DDBJ databases">
        <authorList>
            <person name="Steward A R."/>
        </authorList>
    </citation>
    <scope>NUCLEOTIDE SEQUENCE</scope>
</reference>
<evidence type="ECO:0000256" key="6">
    <source>
        <dbReference type="SAM" id="MobiDB-lite"/>
    </source>
</evidence>
<evidence type="ECO:0000256" key="2">
    <source>
        <dbReference type="ARBA" id="ARBA00016807"/>
    </source>
</evidence>
<evidence type="ECO:0000259" key="7">
    <source>
        <dbReference type="Pfam" id="PF13873"/>
    </source>
</evidence>
<comment type="function">
    <text evidence="5">Involved in transvection phenomena (= synapsis-dependent gene expression), where the synaptic pairing of chromosomes carrying genes with which zeste interacts influences the expression of these genes. Zeste binds to DNA and stimulates transcription from a nearby promoter.</text>
</comment>
<keyword evidence="3" id="KW-0805">Transcription regulation</keyword>